<evidence type="ECO:0000256" key="4">
    <source>
        <dbReference type="SAM" id="Coils"/>
    </source>
</evidence>
<accession>A0A8H7PPX1</accession>
<feature type="coiled-coil region" evidence="4">
    <location>
        <begin position="476"/>
        <end position="503"/>
    </location>
</feature>
<feature type="region of interest" description="Disordered" evidence="5">
    <location>
        <begin position="1322"/>
        <end position="1342"/>
    </location>
</feature>
<evidence type="ECO:0000256" key="2">
    <source>
        <dbReference type="ARBA" id="ARBA00023054"/>
    </source>
</evidence>
<dbReference type="InterPro" id="IPR057974">
    <property type="entry name" value="NUA/TPR/MLP1-2-like_dom"/>
</dbReference>
<dbReference type="EMBL" id="JAEPQZ010000009">
    <property type="protein sequence ID" value="KAG2177121.1"/>
    <property type="molecule type" value="Genomic_DNA"/>
</dbReference>
<evidence type="ECO:0000256" key="3">
    <source>
        <dbReference type="ARBA" id="ARBA00023242"/>
    </source>
</evidence>
<protein>
    <recommendedName>
        <fullName evidence="6">Core-binding (CB) domain-containing protein</fullName>
    </recommendedName>
</protein>
<keyword evidence="3" id="KW-0539">Nucleus</keyword>
<feature type="coiled-coil region" evidence="4">
    <location>
        <begin position="358"/>
        <end position="434"/>
    </location>
</feature>
<keyword evidence="8" id="KW-1185">Reference proteome</keyword>
<keyword evidence="2 4" id="KW-0175">Coiled coil</keyword>
<dbReference type="InterPro" id="IPR012929">
    <property type="entry name" value="Nucleoprot-TPR/MLP1-2_dom"/>
</dbReference>
<comment type="caution">
    <text evidence="7">The sequence shown here is derived from an EMBL/GenBank/DDBJ whole genome shotgun (WGS) entry which is preliminary data.</text>
</comment>
<feature type="region of interest" description="Disordered" evidence="5">
    <location>
        <begin position="1386"/>
        <end position="1405"/>
    </location>
</feature>
<feature type="coiled-coil region" evidence="4">
    <location>
        <begin position="3"/>
        <end position="119"/>
    </location>
</feature>
<dbReference type="OrthoDB" id="2376498at2759"/>
<feature type="compositionally biased region" description="Polar residues" evidence="5">
    <location>
        <begin position="1504"/>
        <end position="1513"/>
    </location>
</feature>
<evidence type="ECO:0000313" key="7">
    <source>
        <dbReference type="EMBL" id="KAG2177121.1"/>
    </source>
</evidence>
<dbReference type="Proteomes" id="UP000654370">
    <property type="component" value="Unassembled WGS sequence"/>
</dbReference>
<dbReference type="Pfam" id="PF07926">
    <property type="entry name" value="TPR_MLP1_2"/>
    <property type="match status" value="1"/>
</dbReference>
<feature type="coiled-coil region" evidence="4">
    <location>
        <begin position="147"/>
        <end position="287"/>
    </location>
</feature>
<dbReference type="GO" id="GO:0006406">
    <property type="term" value="P:mRNA export from nucleus"/>
    <property type="evidence" value="ECO:0007669"/>
    <property type="project" value="TreeGrafter"/>
</dbReference>
<feature type="coiled-coil region" evidence="4">
    <location>
        <begin position="1008"/>
        <end position="1067"/>
    </location>
</feature>
<dbReference type="Pfam" id="PF25785">
    <property type="entry name" value="TPR"/>
    <property type="match status" value="1"/>
</dbReference>
<organism evidence="7 8">
    <name type="scientific">Mortierella isabellina</name>
    <name type="common">Filamentous fungus</name>
    <name type="synonym">Umbelopsis isabellina</name>
    <dbReference type="NCBI Taxonomy" id="91625"/>
    <lineage>
        <taxon>Eukaryota</taxon>
        <taxon>Fungi</taxon>
        <taxon>Fungi incertae sedis</taxon>
        <taxon>Mucoromycota</taxon>
        <taxon>Mucoromycotina</taxon>
        <taxon>Umbelopsidomycetes</taxon>
        <taxon>Umbelopsidales</taxon>
        <taxon>Umbelopsidaceae</taxon>
        <taxon>Umbelopsis</taxon>
    </lineage>
</organism>
<feature type="coiled-coil region" evidence="4">
    <location>
        <begin position="1106"/>
        <end position="1308"/>
    </location>
</feature>
<evidence type="ECO:0000259" key="6">
    <source>
        <dbReference type="PROSITE" id="PS51900"/>
    </source>
</evidence>
<name>A0A8H7PPX1_MORIS</name>
<dbReference type="GO" id="GO:0017056">
    <property type="term" value="F:structural constituent of nuclear pore"/>
    <property type="evidence" value="ECO:0007669"/>
    <property type="project" value="TreeGrafter"/>
</dbReference>
<proteinExistence type="predicted"/>
<feature type="coiled-coil region" evidence="4">
    <location>
        <begin position="567"/>
        <end position="958"/>
    </location>
</feature>
<dbReference type="PROSITE" id="PS51900">
    <property type="entry name" value="CB"/>
    <property type="match status" value="1"/>
</dbReference>
<feature type="compositionally biased region" description="Basic and acidic residues" evidence="5">
    <location>
        <begin position="1422"/>
        <end position="1442"/>
    </location>
</feature>
<comment type="subcellular location">
    <subcellularLocation>
        <location evidence="1">Nucleus</location>
    </subcellularLocation>
</comment>
<evidence type="ECO:0000256" key="1">
    <source>
        <dbReference type="ARBA" id="ARBA00004123"/>
    </source>
</evidence>
<evidence type="ECO:0000313" key="8">
    <source>
        <dbReference type="Proteomes" id="UP000654370"/>
    </source>
</evidence>
<dbReference type="PANTHER" id="PTHR18898:SF2">
    <property type="entry name" value="NUCLEOPROTEIN TPR"/>
    <property type="match status" value="1"/>
</dbReference>
<feature type="domain" description="Core-binding (CB)" evidence="6">
    <location>
        <begin position="568"/>
        <end position="659"/>
    </location>
</feature>
<feature type="region of interest" description="Disordered" evidence="5">
    <location>
        <begin position="1484"/>
        <end position="1541"/>
    </location>
</feature>
<feature type="region of interest" description="Disordered" evidence="5">
    <location>
        <begin position="1416"/>
        <end position="1460"/>
    </location>
</feature>
<dbReference type="GO" id="GO:0005643">
    <property type="term" value="C:nuclear pore"/>
    <property type="evidence" value="ECO:0007669"/>
    <property type="project" value="TreeGrafter"/>
</dbReference>
<dbReference type="InterPro" id="IPR044068">
    <property type="entry name" value="CB"/>
</dbReference>
<evidence type="ECO:0000256" key="5">
    <source>
        <dbReference type="SAM" id="MobiDB-lite"/>
    </source>
</evidence>
<dbReference type="Gene3D" id="1.20.5.340">
    <property type="match status" value="1"/>
</dbReference>
<reference evidence="7" key="1">
    <citation type="submission" date="2020-12" db="EMBL/GenBank/DDBJ databases">
        <title>Metabolic potential, ecology and presence of endohyphal bacteria is reflected in genomic diversity of Mucoromycotina.</title>
        <authorList>
            <person name="Muszewska A."/>
            <person name="Okrasinska A."/>
            <person name="Steczkiewicz K."/>
            <person name="Drgas O."/>
            <person name="Orlowska M."/>
            <person name="Perlinska-Lenart U."/>
            <person name="Aleksandrzak-Piekarczyk T."/>
            <person name="Szatraj K."/>
            <person name="Zielenkiewicz U."/>
            <person name="Pilsyk S."/>
            <person name="Malc E."/>
            <person name="Mieczkowski P."/>
            <person name="Kruszewska J.S."/>
            <person name="Biernat P."/>
            <person name="Pawlowska J."/>
        </authorList>
    </citation>
    <scope>NUCLEOTIDE SEQUENCE</scope>
    <source>
        <strain evidence="7">WA0000067209</strain>
    </source>
</reference>
<dbReference type="PANTHER" id="PTHR18898">
    <property type="entry name" value="NUCLEOPROTEIN TPR-RELATED"/>
    <property type="match status" value="1"/>
</dbReference>
<dbReference type="GO" id="GO:0006606">
    <property type="term" value="P:protein import into nucleus"/>
    <property type="evidence" value="ECO:0007669"/>
    <property type="project" value="InterPro"/>
</dbReference>
<gene>
    <name evidence="7" type="ORF">INT43_007777</name>
</gene>
<sequence>MELETLLKQRNQLEEISAAEKKRADSLQSELSAIQTSFQELKVAHENTEKEKHEAEQSVTSLRRSGAENLANISTLKLDLAKVREENIEINGKLRALELAKVKLEIEKQEQSSAKMTAQLLSQDLKSKLDTLTERNAYNQREMFKLEQEMNTQRERQRLTINQLQEENSSIKKDRDTYQRQLQELRETNDEMAPKLRASETKIKDLEERLDELNLQHQRDRKSHEDLVVISQRHRSVLESELTQTRSKISQIEAQAQQQMVNLKTENEELKAKVHERQQKLEITRAQLQKLTGSAATPRSPDAAVVPGEPIAGSNLLRMIQEYESGGKQWDDIYEDYFKLRDEYNKIAAQSENLRTSADRLLREKRDAQQYYSRLEDELTKLRASLHTANQRVKKFAEEHEQFDHTKMHLELTVKDLQKQKESLKASLDDTNYQLRYLLHDVASRGDPYSSVVNPTNGLDSAPPTLPHQDLVFKNIEELQQQNQHLVNKLRETQEALTAKQHESEHASSADLQSTEAFDVAFENAGSLITKLREQSASNEIRLQAAVSERDMYKKMMREETVGGSDSEQLQAQISQYEETVKSYESTLQSIRLETERDVNHLKSELEDAQKATALLRRDLAQANAQSAHLQEKCEKLTNTSESRNAQISELRRFTTDLEQRLAARENMIHELNERLMASQTKEELLRNENTYISAEKNAQQEAYERLKAENMRLESERSNSATLLGELNANLKANTSESSQFVDHLRQQVERLERDLQFARDTIQSTERQLRDAQPVDIEQWKNRYNESQVELRLLKNTQAETATKLQSANEQITILNVKLQDAEKDIQRWKTQVEMGSTEAASSDDWVVQERDDHGKRLAAAQSEITALQQKVDEYKAAADSNEKALQEFINTHKSYSEGMEATLSKASEDLVQREATISELRTELASAFKATQDTNEQFAQAQQKWEKEKAELLEQTTQIEEIKSQAASSTEAIKAEMDVQIRLVQEAEEKYHAELTARSQDQETIQALKLEIEQKVTEINERKQEAELAQTKLGNAEASWQRQKEQFESAQEELNNRFKESQEHEDKLALQIQELMASLSSKLDASNTLPNGADIASLSDRVVQELREVNASLRRDKELLDARLGDANQELQRTKGDMEYAQRLLKQTREALEEERKQRVASTEAEKKKQEMLNQAAAYKDSNDKLREILKKMRTQIQEYEQTISASDREIEPLKLKIQTLEADYKRSQEHVQMLETSQKEWTARTTEIMTRYNKTDPAEVTKLTEQVKTLETQKTDMQTQLTQLQAQVKELEEKSAKLEKMSAERGQMAVRFKRMYTSEKEKNDAHNANGASAQKVTEEKQTLEARISKLEQEKQTLESTMAIFEKEKKDLEQRVAEVEKQKQEFEQKANESIAQHNSLKTKHHQLLIHARGAMTAKKSADEEKEKLEKELNELKKTLEQSGGAGDADTQKLKEEKDAAEANLARLKVKLSMLENKNKKLEEKIGGGGGAAAATAAMTRTPLTSTTNDGSVAVTYSGEKREAEAVAQEPSAKKQHIE</sequence>